<reference evidence="1 2" key="1">
    <citation type="submission" date="2015-09" db="EMBL/GenBank/DDBJ databases">
        <authorList>
            <consortium name="Pathogen Informatics"/>
        </authorList>
    </citation>
    <scope>NUCLEOTIDE SEQUENCE [LARGE SCALE GENOMIC DNA]</scope>
    <source>
        <strain evidence="1 2">2789STDY5608891</strain>
    </source>
</reference>
<dbReference type="EMBL" id="CYYA01000004">
    <property type="protein sequence ID" value="CUM87430.1"/>
    <property type="molecule type" value="Genomic_DNA"/>
</dbReference>
<dbReference type="Proteomes" id="UP000095492">
    <property type="component" value="Unassembled WGS sequence"/>
</dbReference>
<organism evidence="1 2">
    <name type="scientific">Eubacterium ramulus</name>
    <dbReference type="NCBI Taxonomy" id="39490"/>
    <lineage>
        <taxon>Bacteria</taxon>
        <taxon>Bacillati</taxon>
        <taxon>Bacillota</taxon>
        <taxon>Clostridia</taxon>
        <taxon>Eubacteriales</taxon>
        <taxon>Eubacteriaceae</taxon>
        <taxon>Eubacterium</taxon>
    </lineage>
</organism>
<evidence type="ECO:0000313" key="1">
    <source>
        <dbReference type="EMBL" id="CUM87430.1"/>
    </source>
</evidence>
<accession>A0A173SB05</accession>
<sequence>MSRTYKDVFEFYFKKKYLKVRIKTNDEIEAKKELDYILQNDCDCVDLLELLGLYIIAYGQKTESSGYLKLMNTCKVLKEKDIYFCSDMDDDSVFVLLIKYIMKNKMNKKFGALRRYTVDDVKKWILKDDIDYDQAWHLLVAYILYQELNGKYCFSSVGEVKDLGQKKFTYYNQCKCEELLLWMAIAAGIERRKIVSTLIMVVSKRKKSEEALAEIRKEIPWEQIEEKIPSIK</sequence>
<dbReference type="AlphaFoldDB" id="A0A173SB05"/>
<dbReference type="GeneID" id="97391279"/>
<dbReference type="OrthoDB" id="403071at186801"/>
<dbReference type="STRING" id="39490.ERS852448_00878"/>
<protein>
    <submittedName>
        <fullName evidence="1">Uncharacterized protein</fullName>
    </submittedName>
</protein>
<name>A0A173SB05_EUBRA</name>
<dbReference type="RefSeq" id="WP_055289591.1">
    <property type="nucleotide sequence ID" value="NZ_CP173382.1"/>
</dbReference>
<gene>
    <name evidence="1" type="ORF">ERS852448_00878</name>
</gene>
<proteinExistence type="predicted"/>
<evidence type="ECO:0000313" key="2">
    <source>
        <dbReference type="Proteomes" id="UP000095492"/>
    </source>
</evidence>